<dbReference type="InterPro" id="IPR011993">
    <property type="entry name" value="PH-like_dom_sf"/>
</dbReference>
<comment type="caution">
    <text evidence="3">The sequence shown here is derived from an EMBL/GenBank/DDBJ whole genome shotgun (WGS) entry which is preliminary data.</text>
</comment>
<feature type="region of interest" description="Disordered" evidence="1">
    <location>
        <begin position="52"/>
        <end position="75"/>
    </location>
</feature>
<reference evidence="3" key="1">
    <citation type="submission" date="2021-09" db="EMBL/GenBank/DDBJ databases">
        <authorList>
            <consortium name="AG Swart"/>
            <person name="Singh M."/>
            <person name="Singh A."/>
            <person name="Seah K."/>
            <person name="Emmerich C."/>
        </authorList>
    </citation>
    <scope>NUCLEOTIDE SEQUENCE</scope>
    <source>
        <strain evidence="3">ATCC30299</strain>
    </source>
</reference>
<dbReference type="Proteomes" id="UP001162131">
    <property type="component" value="Unassembled WGS sequence"/>
</dbReference>
<dbReference type="Pfam" id="PF16979">
    <property type="entry name" value="SIN1_PH"/>
    <property type="match status" value="1"/>
</dbReference>
<protein>
    <recommendedName>
        <fullName evidence="2">SIN1-type PH domain-containing protein</fullName>
    </recommendedName>
</protein>
<dbReference type="Gene3D" id="2.30.29.30">
    <property type="entry name" value="Pleckstrin-homology domain (PH domain)/Phosphotyrosine-binding domain (PTB)"/>
    <property type="match status" value="1"/>
</dbReference>
<dbReference type="EMBL" id="CAJZBQ010000004">
    <property type="protein sequence ID" value="CAG9311245.1"/>
    <property type="molecule type" value="Genomic_DNA"/>
</dbReference>
<evidence type="ECO:0000259" key="2">
    <source>
        <dbReference type="Pfam" id="PF16979"/>
    </source>
</evidence>
<evidence type="ECO:0000313" key="3">
    <source>
        <dbReference type="EMBL" id="CAG9311245.1"/>
    </source>
</evidence>
<proteinExistence type="predicted"/>
<gene>
    <name evidence="3" type="ORF">BSTOLATCC_MIC3537</name>
</gene>
<keyword evidence="4" id="KW-1185">Reference proteome</keyword>
<evidence type="ECO:0000256" key="1">
    <source>
        <dbReference type="SAM" id="MobiDB-lite"/>
    </source>
</evidence>
<dbReference type="InterPro" id="IPR031313">
    <property type="entry name" value="Sin1_PH_dom"/>
</dbReference>
<feature type="domain" description="SIN1-type PH" evidence="2">
    <location>
        <begin position="341"/>
        <end position="459"/>
    </location>
</feature>
<evidence type="ECO:0000313" key="4">
    <source>
        <dbReference type="Proteomes" id="UP001162131"/>
    </source>
</evidence>
<accession>A0AAU9IP47</accession>
<organism evidence="3 4">
    <name type="scientific">Blepharisma stoltei</name>
    <dbReference type="NCBI Taxonomy" id="1481888"/>
    <lineage>
        <taxon>Eukaryota</taxon>
        <taxon>Sar</taxon>
        <taxon>Alveolata</taxon>
        <taxon>Ciliophora</taxon>
        <taxon>Postciliodesmatophora</taxon>
        <taxon>Heterotrichea</taxon>
        <taxon>Heterotrichida</taxon>
        <taxon>Blepharismidae</taxon>
        <taxon>Blepharisma</taxon>
    </lineage>
</organism>
<sequence>MELSENSSVIKQLKIFKKPENMSKIKPEEIEYIHCMFLETMRNEIDINNEGEQIKKRGDEPPSPVPKPNDNETEEENTIMQFEQDDSYKSETIPKKVSILTQALQTEEAEEKFEGNQDVKVYLFGTKEFLLIKVEKSLTFKTIIKKILNELQKRNSKIPLKHGNRIEGYELWLVEDFTLEPDKDLPIPLDKTLEDFSVDMLAITESKNINLSSSQSDIPQEKIRIWFENKNFDLDKTPNSNLYDIFMELNLLPNNSIYINPNDYCFKIKITNNDQDYEECEVNMDMEIQTLNTNELFLTKKVFADTPETSTVVSPAGEYFDNTNVKYDESLFNMSKAQVCAYKEYEVIKENSRGKRQRRIMGIDQLRIYNMTESQAKLLRKQTSKQRKVYINKIQGIFKKIAHHPEIPIENVKRIEQEQNLKCFMLEYIENGSLKSKMYETASSLTAAEIVAKINKLLQLRLDQN</sequence>
<dbReference type="AlphaFoldDB" id="A0AAU9IP47"/>
<name>A0AAU9IP47_9CILI</name>